<protein>
    <submittedName>
        <fullName evidence="1">Uncharacterized protein</fullName>
    </submittedName>
</protein>
<sequence>MSLVFQDINVCPIEAIELLARFVDPRYPAAEDACSFSGLLLPSNNSNAFLRCRFGKGPSINVRDVNALSSTVLKWSSRPAMNLAVQNRRAMQTIIEHVFKTRADEGAMNFRISLGMLGWLPLKFNCGTLEESHCPSGMIFDFFRQKCDKDLLFGKGVRRFISFSKTNTSFLERALQAFRKSTPILKAIPDLTLAFLAMAKNPVATAFGLAKVFAGSPNRKVKYTTLLEEAARHVDDHDVLNSGSRRTDQSETYAKTLHSMRSTVKLVPNDMLDFIMESIPT</sequence>
<accession>A0A077Z7Q2</accession>
<keyword evidence="2" id="KW-1185">Reference proteome</keyword>
<dbReference type="AlphaFoldDB" id="A0A077Z7Q2"/>
<evidence type="ECO:0000313" key="2">
    <source>
        <dbReference type="Proteomes" id="UP000030665"/>
    </source>
</evidence>
<dbReference type="Proteomes" id="UP000030665">
    <property type="component" value="Unassembled WGS sequence"/>
</dbReference>
<reference evidence="1" key="2">
    <citation type="submission" date="2014-03" db="EMBL/GenBank/DDBJ databases">
        <title>The whipworm genome and dual-species transcriptomics of an intimate host-pathogen interaction.</title>
        <authorList>
            <person name="Foth B.J."/>
            <person name="Tsai I.J."/>
            <person name="Reid A.J."/>
            <person name="Bancroft A.J."/>
            <person name="Nichol S."/>
            <person name="Tracey A."/>
            <person name="Holroyd N."/>
            <person name="Cotton J.A."/>
            <person name="Stanley E.J."/>
            <person name="Zarowiecki M."/>
            <person name="Liu J.Z."/>
            <person name="Huckvale T."/>
            <person name="Cooper P.J."/>
            <person name="Grencis R.K."/>
            <person name="Berriman M."/>
        </authorList>
    </citation>
    <scope>NUCLEOTIDE SEQUENCE [LARGE SCALE GENOMIC DNA]</scope>
</reference>
<organism evidence="1 2">
    <name type="scientific">Trichuris trichiura</name>
    <name type="common">Whipworm</name>
    <name type="synonym">Trichocephalus trichiurus</name>
    <dbReference type="NCBI Taxonomy" id="36087"/>
    <lineage>
        <taxon>Eukaryota</taxon>
        <taxon>Metazoa</taxon>
        <taxon>Ecdysozoa</taxon>
        <taxon>Nematoda</taxon>
        <taxon>Enoplea</taxon>
        <taxon>Dorylaimia</taxon>
        <taxon>Trichinellida</taxon>
        <taxon>Trichuridae</taxon>
        <taxon>Trichuris</taxon>
    </lineage>
</organism>
<gene>
    <name evidence="1" type="ORF">TTRE_0000297501</name>
</gene>
<name>A0A077Z7Q2_TRITR</name>
<dbReference type="EMBL" id="HG805912">
    <property type="protein sequence ID" value="CDW54705.1"/>
    <property type="molecule type" value="Genomic_DNA"/>
</dbReference>
<evidence type="ECO:0000313" key="1">
    <source>
        <dbReference type="EMBL" id="CDW54705.1"/>
    </source>
</evidence>
<reference evidence="1" key="1">
    <citation type="submission" date="2014-01" db="EMBL/GenBank/DDBJ databases">
        <authorList>
            <person name="Aslett M."/>
        </authorList>
    </citation>
    <scope>NUCLEOTIDE SEQUENCE</scope>
</reference>
<proteinExistence type="predicted"/>